<comment type="similarity">
    <text evidence="1">Belongs to the metallo-dependent hydrolases superfamily. NagA family.</text>
</comment>
<dbReference type="Pfam" id="PF01979">
    <property type="entry name" value="Amidohydro_1"/>
    <property type="match status" value="1"/>
</dbReference>
<dbReference type="InterPro" id="IPR003764">
    <property type="entry name" value="GlcNAc_6-P_deAcase"/>
</dbReference>
<dbReference type="SMART" id="SM00184">
    <property type="entry name" value="RING"/>
    <property type="match status" value="1"/>
</dbReference>
<dbReference type="PANTHER" id="PTHR11113">
    <property type="entry name" value="N-ACETYLGLUCOSAMINE-6-PHOSPHATE DEACETYLASE"/>
    <property type="match status" value="1"/>
</dbReference>
<dbReference type="GO" id="GO:0008448">
    <property type="term" value="F:N-acetylglucosamine-6-phosphate deacetylase activity"/>
    <property type="evidence" value="ECO:0007669"/>
    <property type="project" value="UniProtKB-EC"/>
</dbReference>
<dbReference type="Gene3D" id="3.20.20.140">
    <property type="entry name" value="Metal-dependent hydrolases"/>
    <property type="match status" value="1"/>
</dbReference>
<dbReference type="PANTHER" id="PTHR11113:SF14">
    <property type="entry name" value="N-ACETYLGLUCOSAMINE-6-PHOSPHATE DEACETYLASE"/>
    <property type="match status" value="1"/>
</dbReference>
<evidence type="ECO:0000256" key="1">
    <source>
        <dbReference type="ARBA" id="ARBA00010716"/>
    </source>
</evidence>
<evidence type="ECO:0000256" key="7">
    <source>
        <dbReference type="ARBA" id="ARBA00047647"/>
    </source>
</evidence>
<dbReference type="Gene3D" id="3.30.40.10">
    <property type="entry name" value="Zinc/RING finger domain, C3HC4 (zinc finger)"/>
    <property type="match status" value="1"/>
</dbReference>
<accession>A0A139HRK6</accession>
<evidence type="ECO:0000256" key="4">
    <source>
        <dbReference type="ARBA" id="ARBA00022723"/>
    </source>
</evidence>
<dbReference type="InterPro" id="IPR006680">
    <property type="entry name" value="Amidohydro-rel"/>
</dbReference>
<reference evidence="10 11" key="1">
    <citation type="submission" date="2015-07" db="EMBL/GenBank/DDBJ databases">
        <title>Comparative genomics of the Sigatoka disease complex on banana suggests a link between parallel evolutionary changes in Pseudocercospora fijiensis and Pseudocercospora eumusae and increased virulence on the banana host.</title>
        <authorList>
            <person name="Chang T.-C."/>
            <person name="Salvucci A."/>
            <person name="Crous P.W."/>
            <person name="Stergiopoulos I."/>
        </authorList>
    </citation>
    <scope>NUCLEOTIDE SEQUENCE [LARGE SCALE GENOMIC DNA]</scope>
    <source>
        <strain evidence="10 11">CBS 114824</strain>
    </source>
</reference>
<dbReference type="InterPro" id="IPR013083">
    <property type="entry name" value="Znf_RING/FYVE/PHD"/>
</dbReference>
<evidence type="ECO:0000313" key="10">
    <source>
        <dbReference type="EMBL" id="KXT05115.1"/>
    </source>
</evidence>
<comment type="catalytic activity">
    <reaction evidence="7">
        <text>N-acetyl-D-glucosamine 6-phosphate + H2O = D-glucosamine 6-phosphate + acetate</text>
        <dbReference type="Rhea" id="RHEA:22936"/>
        <dbReference type="ChEBI" id="CHEBI:15377"/>
        <dbReference type="ChEBI" id="CHEBI:30089"/>
        <dbReference type="ChEBI" id="CHEBI:57513"/>
        <dbReference type="ChEBI" id="CHEBI:58725"/>
        <dbReference type="EC" id="3.5.1.25"/>
    </reaction>
</comment>
<dbReference type="OrthoDB" id="10264777at2759"/>
<dbReference type="AlphaFoldDB" id="A0A139HRK6"/>
<organism evidence="10 11">
    <name type="scientific">Pseudocercospora eumusae</name>
    <dbReference type="NCBI Taxonomy" id="321146"/>
    <lineage>
        <taxon>Eukaryota</taxon>
        <taxon>Fungi</taxon>
        <taxon>Dikarya</taxon>
        <taxon>Ascomycota</taxon>
        <taxon>Pezizomycotina</taxon>
        <taxon>Dothideomycetes</taxon>
        <taxon>Dothideomycetidae</taxon>
        <taxon>Mycosphaerellales</taxon>
        <taxon>Mycosphaerellaceae</taxon>
        <taxon>Pseudocercospora</taxon>
    </lineage>
</organism>
<gene>
    <name evidence="10" type="ORF">AC578_7583</name>
</gene>
<dbReference type="SUPFAM" id="SSF51338">
    <property type="entry name" value="Composite domain of metallo-dependent hydrolases"/>
    <property type="match status" value="1"/>
</dbReference>
<evidence type="ECO:0000259" key="9">
    <source>
        <dbReference type="PROSITE" id="PS50089"/>
    </source>
</evidence>
<dbReference type="FunFam" id="3.20.20.140:FF:000065">
    <property type="entry name" value="N-acetylglucosamine-6-phosphate deacetylase"/>
    <property type="match status" value="1"/>
</dbReference>
<dbReference type="SUPFAM" id="SSF51556">
    <property type="entry name" value="Metallo-dependent hydrolases"/>
    <property type="match status" value="1"/>
</dbReference>
<keyword evidence="5" id="KW-0378">Hydrolase</keyword>
<evidence type="ECO:0000256" key="3">
    <source>
        <dbReference type="ARBA" id="ARBA00018029"/>
    </source>
</evidence>
<evidence type="ECO:0000256" key="6">
    <source>
        <dbReference type="ARBA" id="ARBA00023277"/>
    </source>
</evidence>
<dbReference type="InterPro" id="IPR011059">
    <property type="entry name" value="Metal-dep_hydrolase_composite"/>
</dbReference>
<dbReference type="EMBL" id="LFZN01000015">
    <property type="protein sequence ID" value="KXT05115.1"/>
    <property type="molecule type" value="Genomic_DNA"/>
</dbReference>
<sequence length="701" mass="77440">MPIAVSPERPRTGVTRLTGGRLVTGDKLIEHDLWISSVTGKILHDQEVFYEHHVTPDEIIDLEGKILCPGFIDVQFNGAFGYDFSTIPEDGMEGYVKGLKKLNRHLIKTGVTSYLPTIPSNNPEIYQMTLPYLRPSGGSRNPLEGSESLGAHVEGPFISPTKNGIHSHDVLRTASNGFSDIEACYGSENLPLGSRGPITKITAAPEVEGIAQLIPEFRRRGIVFSVGHTEATYEDVTNAVRSGATMITHLFNAMRPLHHRNPGPFGVLGKAEETERPYFGIISDGIHLHPTTVKIAYNAHKDGFIIVTDAMKTVGQPDGVYEWTNGDRFIKKGSVLTLEGTDRLAGSCATLVENVSNFWTWSRASIPEVIKAVTYTPAKMLGIESAKGTLEADADADLLVLDPIEEADGKKRFEVEQVWKFGSLVFDRQRENADIGSLPSQNDFFADFGLTPCSDNLEHGCPICSESKQEVVQPVTLPCPCKFTYCTECIVEWLTKTGEGKCPTCRTRYFRKIPSFGLPVQGWTASSGEVIYGLLEHEDPSDDLAEIRNNQNMSYSVRAVSDPDAEGMILLNLATSELLSLANTITTTPGTAPELQDLVHGMFRALENMRRGQIIPRRELELVLSEALYTEVIRSATFRNHGGIHGHFQTPGSIGKRFFDKVIPRLLEHFVLTQRWIEVRKVSEGIKPGSAEEALFDMQLQ</sequence>
<keyword evidence="8" id="KW-0862">Zinc</keyword>
<dbReference type="CDD" id="cd00854">
    <property type="entry name" value="NagA"/>
    <property type="match status" value="1"/>
</dbReference>
<dbReference type="Proteomes" id="UP000070133">
    <property type="component" value="Unassembled WGS sequence"/>
</dbReference>
<keyword evidence="4" id="KW-0479">Metal-binding</keyword>
<dbReference type="InterPro" id="IPR032466">
    <property type="entry name" value="Metal_Hydrolase"/>
</dbReference>
<evidence type="ECO:0000256" key="5">
    <source>
        <dbReference type="ARBA" id="ARBA00022801"/>
    </source>
</evidence>
<dbReference type="STRING" id="321146.A0A139HRK6"/>
<keyword evidence="8" id="KW-0863">Zinc-finger</keyword>
<evidence type="ECO:0000256" key="2">
    <source>
        <dbReference type="ARBA" id="ARBA00011899"/>
    </source>
</evidence>
<keyword evidence="6" id="KW-0119">Carbohydrate metabolism</keyword>
<protein>
    <recommendedName>
        <fullName evidence="3">N-acetylglucosamine-6-phosphate deacetylase</fullName>
        <ecNumber evidence="2">3.5.1.25</ecNumber>
    </recommendedName>
</protein>
<keyword evidence="11" id="KW-1185">Reference proteome</keyword>
<dbReference type="NCBIfam" id="TIGR00221">
    <property type="entry name" value="nagA"/>
    <property type="match status" value="1"/>
</dbReference>
<dbReference type="SUPFAM" id="SSF57850">
    <property type="entry name" value="RING/U-box"/>
    <property type="match status" value="1"/>
</dbReference>
<name>A0A139HRK6_9PEZI</name>
<dbReference type="InterPro" id="IPR001841">
    <property type="entry name" value="Znf_RING"/>
</dbReference>
<dbReference type="GO" id="GO:0006046">
    <property type="term" value="P:N-acetylglucosamine catabolic process"/>
    <property type="evidence" value="ECO:0007669"/>
    <property type="project" value="TreeGrafter"/>
</dbReference>
<dbReference type="EC" id="3.5.1.25" evidence="2"/>
<dbReference type="GO" id="GO:0008270">
    <property type="term" value="F:zinc ion binding"/>
    <property type="evidence" value="ECO:0007669"/>
    <property type="project" value="UniProtKB-KW"/>
</dbReference>
<evidence type="ECO:0000256" key="8">
    <source>
        <dbReference type="PROSITE-ProRule" id="PRU00175"/>
    </source>
</evidence>
<evidence type="ECO:0000313" key="11">
    <source>
        <dbReference type="Proteomes" id="UP000070133"/>
    </source>
</evidence>
<proteinExistence type="inferred from homology"/>
<feature type="domain" description="RING-type" evidence="9">
    <location>
        <begin position="461"/>
        <end position="506"/>
    </location>
</feature>
<comment type="caution">
    <text evidence="10">The sequence shown here is derived from an EMBL/GenBank/DDBJ whole genome shotgun (WGS) entry which is preliminary data.</text>
</comment>
<dbReference type="PROSITE" id="PS50089">
    <property type="entry name" value="ZF_RING_2"/>
    <property type="match status" value="1"/>
</dbReference>